<dbReference type="EMBL" id="PQFF01000334">
    <property type="protein sequence ID" value="RHZ58773.1"/>
    <property type="molecule type" value="Genomic_DNA"/>
</dbReference>
<organism evidence="1 2">
    <name type="scientific">Diversispora epigaea</name>
    <dbReference type="NCBI Taxonomy" id="1348612"/>
    <lineage>
        <taxon>Eukaryota</taxon>
        <taxon>Fungi</taxon>
        <taxon>Fungi incertae sedis</taxon>
        <taxon>Mucoromycota</taxon>
        <taxon>Glomeromycotina</taxon>
        <taxon>Glomeromycetes</taxon>
        <taxon>Diversisporales</taxon>
        <taxon>Diversisporaceae</taxon>
        <taxon>Diversispora</taxon>
    </lineage>
</organism>
<evidence type="ECO:0000313" key="1">
    <source>
        <dbReference type="EMBL" id="RHZ58773.1"/>
    </source>
</evidence>
<evidence type="ECO:0000313" key="2">
    <source>
        <dbReference type="Proteomes" id="UP000266861"/>
    </source>
</evidence>
<name>A0A397HBK7_9GLOM</name>
<proteinExistence type="predicted"/>
<protein>
    <submittedName>
        <fullName evidence="1">Uncharacterized protein</fullName>
    </submittedName>
</protein>
<keyword evidence="2" id="KW-1185">Reference proteome</keyword>
<reference evidence="1 2" key="1">
    <citation type="submission" date="2018-08" db="EMBL/GenBank/DDBJ databases">
        <title>Genome and evolution of the arbuscular mycorrhizal fungus Diversispora epigaea (formerly Glomus versiforme) and its bacterial endosymbionts.</title>
        <authorList>
            <person name="Sun X."/>
            <person name="Fei Z."/>
            <person name="Harrison M."/>
        </authorList>
    </citation>
    <scope>NUCLEOTIDE SEQUENCE [LARGE SCALE GENOMIC DNA]</scope>
    <source>
        <strain evidence="1 2">IT104</strain>
    </source>
</reference>
<accession>A0A397HBK7</accession>
<comment type="caution">
    <text evidence="1">The sequence shown here is derived from an EMBL/GenBank/DDBJ whole genome shotgun (WGS) entry which is preliminary data.</text>
</comment>
<sequence length="96" mass="11537">MYLTIFNSSDQIKNFKNSEPELRTCEVRISEYYYGQLCKKIETYGRDIKVLEKELKQASETGHFLREYDNGSIVFKPISRWKIIKNKITENRYMRA</sequence>
<gene>
    <name evidence="1" type="ORF">Glove_368g8</name>
</gene>
<dbReference type="Proteomes" id="UP000266861">
    <property type="component" value="Unassembled WGS sequence"/>
</dbReference>
<dbReference type="OrthoDB" id="2422298at2759"/>
<dbReference type="AlphaFoldDB" id="A0A397HBK7"/>